<keyword evidence="2 3" id="KW-0040">ANK repeat</keyword>
<dbReference type="PANTHER" id="PTHR24123">
    <property type="entry name" value="ANKYRIN REPEAT-CONTAINING"/>
    <property type="match status" value="1"/>
</dbReference>
<feature type="domain" description="Clr5" evidence="4">
    <location>
        <begin position="9"/>
        <end position="59"/>
    </location>
</feature>
<evidence type="ECO:0000256" key="3">
    <source>
        <dbReference type="PROSITE-ProRule" id="PRU00023"/>
    </source>
</evidence>
<dbReference type="SUPFAM" id="SSF48403">
    <property type="entry name" value="Ankyrin repeat"/>
    <property type="match status" value="3"/>
</dbReference>
<dbReference type="PROSITE" id="PS50088">
    <property type="entry name" value="ANK_REPEAT"/>
    <property type="match status" value="6"/>
</dbReference>
<gene>
    <name evidence="5" type="ORF">BDV96DRAFT_679855</name>
</gene>
<feature type="repeat" description="ANK" evidence="3">
    <location>
        <begin position="373"/>
        <end position="402"/>
    </location>
</feature>
<dbReference type="OrthoDB" id="539213at2759"/>
<evidence type="ECO:0000259" key="4">
    <source>
        <dbReference type="Pfam" id="PF14420"/>
    </source>
</evidence>
<dbReference type="InterPro" id="IPR025676">
    <property type="entry name" value="Clr5_dom"/>
</dbReference>
<accession>A0A6A5ZFS6</accession>
<evidence type="ECO:0000256" key="2">
    <source>
        <dbReference type="ARBA" id="ARBA00023043"/>
    </source>
</evidence>
<feature type="repeat" description="ANK" evidence="3">
    <location>
        <begin position="1007"/>
        <end position="1039"/>
    </location>
</feature>
<keyword evidence="6" id="KW-1185">Reference proteome</keyword>
<dbReference type="InterPro" id="IPR036770">
    <property type="entry name" value="Ankyrin_rpt-contain_sf"/>
</dbReference>
<sequence length="1178" mass="132297">MAKRAAECQEWERHKDEVHRLYVTEQKPLGEVMILMSTMGFTRSKSQYERVLKKWGFHKNLTGKEWRSISHRIEKRRAEGKDSEILFQCARVDWPLVQRRIARHGFQKIHPVPVSVLPEKVTMRTPSPTPMEIVIRPRSPLPMIREQSITQCDEASPSVCVDMELLITCGETTPWHKYTIFLRSLDQIVPGNLLAQPKYLNQGNTLECAQDIPMDVELLPAKIHSRVQAWFDDLIGCSYLEQDDYDYKQLSNIVCKTSAFLPRSSHEWSQINMSMASDIAHRSSQLEFLKLAVMLLSNNADVPSLKQALVELAQVEHNRLLLRDLLSQKLWSVSAFAEKLLPSVAEAGDLSLLKVLHQGGADINARPRPWTCTALIYAISRGHRQVVQYLLDNGADCSSYSNTPKGTFMLPLDYAVSEGNLAIVKLLLSGKRKIHMTPTIDIVTLNLAVRFEQYDLLEYLLDERPDLLDEFAQHPWIFLKEAVSSGDLRMLKTLMGYGLNVKRAMEVGEGGILVGPAGRGQEDLVLQLLRLGFDPSGIKRQNWCWTCAEDPKALPRRDSEKKNFGMAPLHISLLRGHRAISKVLIGHGANPNQFCRKLSPLHIAVLRGDKEFVQMLIEAGSKVDAISRGTDDSERDWDSSNLTCGKSKDGGSMVSQSRWEIFLGYNNITDATFEKELREAIETRSKPALQIAMELGDEDIFRLLIASGAEMPGIGSWNPWNSAFKGRNDYIIRHMESANLAHLRTDSTLGACISNCGTSVARTLISRGIIDPLVDCQQEQTLCAAIQVKDIPFTKFILSRVHDDNIRPVGIAGMRAAVHYLNIDAIRLLLEAGIKPYEVDDASDYSALEYVVSLSFERRARGDFVEAVRTLVEASTLSNAKTVEEEARRKTAMINAFHGTVYWSTDLSVVRLFLNAGVDVNITTATSPVPAIQLAMQNENLSVILHLLEVGAVVDPPAMVTGAIQIYLNSILHYQTPLQCAANLNNITLCRELLRRGATVNAKPGFGGATAIQYAAINGNFEILALLLVHGGHLNAAPAPQSGRYAIEGAAEMGRLDMVRFLIACGADIKGRTNIIYRRTVHRAWKEGHRALVRMIQDFKVREYGVNDIEDIDIIMSSMSYGDLWYTDPREQEACERLFKWRQQRTRKYPDPYRQPVVVRWEDFRDGASLDDADAIVF</sequence>
<evidence type="ECO:0000256" key="1">
    <source>
        <dbReference type="ARBA" id="ARBA00022737"/>
    </source>
</evidence>
<evidence type="ECO:0000313" key="6">
    <source>
        <dbReference type="Proteomes" id="UP000799770"/>
    </source>
</evidence>
<proteinExistence type="predicted"/>
<dbReference type="Proteomes" id="UP000799770">
    <property type="component" value="Unassembled WGS sequence"/>
</dbReference>
<organism evidence="5 6">
    <name type="scientific">Lophiotrema nucula</name>
    <dbReference type="NCBI Taxonomy" id="690887"/>
    <lineage>
        <taxon>Eukaryota</taxon>
        <taxon>Fungi</taxon>
        <taxon>Dikarya</taxon>
        <taxon>Ascomycota</taxon>
        <taxon>Pezizomycotina</taxon>
        <taxon>Dothideomycetes</taxon>
        <taxon>Pleosporomycetidae</taxon>
        <taxon>Pleosporales</taxon>
        <taxon>Lophiotremataceae</taxon>
        <taxon>Lophiotrema</taxon>
    </lineage>
</organism>
<protein>
    <submittedName>
        <fullName evidence="5">Ankyrin repeat-containing domain protein</fullName>
    </submittedName>
</protein>
<dbReference type="PROSITE" id="PS50297">
    <property type="entry name" value="ANK_REP_REGION"/>
    <property type="match status" value="5"/>
</dbReference>
<dbReference type="Pfam" id="PF12796">
    <property type="entry name" value="Ank_2"/>
    <property type="match status" value="3"/>
</dbReference>
<dbReference type="InterPro" id="IPR051165">
    <property type="entry name" value="Multifunctional_ANK_Repeat"/>
</dbReference>
<reference evidence="5" key="1">
    <citation type="journal article" date="2020" name="Stud. Mycol.">
        <title>101 Dothideomycetes genomes: a test case for predicting lifestyles and emergence of pathogens.</title>
        <authorList>
            <person name="Haridas S."/>
            <person name="Albert R."/>
            <person name="Binder M."/>
            <person name="Bloem J."/>
            <person name="Labutti K."/>
            <person name="Salamov A."/>
            <person name="Andreopoulos B."/>
            <person name="Baker S."/>
            <person name="Barry K."/>
            <person name="Bills G."/>
            <person name="Bluhm B."/>
            <person name="Cannon C."/>
            <person name="Castanera R."/>
            <person name="Culley D."/>
            <person name="Daum C."/>
            <person name="Ezra D."/>
            <person name="Gonzalez J."/>
            <person name="Henrissat B."/>
            <person name="Kuo A."/>
            <person name="Liang C."/>
            <person name="Lipzen A."/>
            <person name="Lutzoni F."/>
            <person name="Magnuson J."/>
            <person name="Mondo S."/>
            <person name="Nolan M."/>
            <person name="Ohm R."/>
            <person name="Pangilinan J."/>
            <person name="Park H.-J."/>
            <person name="Ramirez L."/>
            <person name="Alfaro M."/>
            <person name="Sun H."/>
            <person name="Tritt A."/>
            <person name="Yoshinaga Y."/>
            <person name="Zwiers L.-H."/>
            <person name="Turgeon B."/>
            <person name="Goodwin S."/>
            <person name="Spatafora J."/>
            <person name="Crous P."/>
            <person name="Grigoriev I."/>
        </authorList>
    </citation>
    <scope>NUCLEOTIDE SEQUENCE</scope>
    <source>
        <strain evidence="5">CBS 627.86</strain>
    </source>
</reference>
<dbReference type="AlphaFoldDB" id="A0A6A5ZFS6"/>
<dbReference type="Pfam" id="PF14420">
    <property type="entry name" value="Clr5"/>
    <property type="match status" value="1"/>
</dbReference>
<feature type="repeat" description="ANK" evidence="3">
    <location>
        <begin position="564"/>
        <end position="596"/>
    </location>
</feature>
<keyword evidence="1" id="KW-0677">Repeat</keyword>
<name>A0A6A5ZFS6_9PLEO</name>
<feature type="repeat" description="ANK" evidence="3">
    <location>
        <begin position="1042"/>
        <end position="1074"/>
    </location>
</feature>
<dbReference type="EMBL" id="ML977318">
    <property type="protein sequence ID" value="KAF2117954.1"/>
    <property type="molecule type" value="Genomic_DNA"/>
</dbReference>
<evidence type="ECO:0000313" key="5">
    <source>
        <dbReference type="EMBL" id="KAF2117954.1"/>
    </source>
</evidence>
<dbReference type="Gene3D" id="1.25.40.20">
    <property type="entry name" value="Ankyrin repeat-containing domain"/>
    <property type="match status" value="4"/>
</dbReference>
<dbReference type="PANTHER" id="PTHR24123:SF33">
    <property type="entry name" value="PROTEIN HOS4"/>
    <property type="match status" value="1"/>
</dbReference>
<feature type="repeat" description="ANK" evidence="3">
    <location>
        <begin position="973"/>
        <end position="1005"/>
    </location>
</feature>
<feature type="repeat" description="ANK" evidence="3">
    <location>
        <begin position="596"/>
        <end position="628"/>
    </location>
</feature>
<dbReference type="SMART" id="SM00248">
    <property type="entry name" value="ANK"/>
    <property type="match status" value="14"/>
</dbReference>
<dbReference type="InterPro" id="IPR002110">
    <property type="entry name" value="Ankyrin_rpt"/>
</dbReference>